<reference evidence="1 2" key="1">
    <citation type="submission" date="2019-05" db="EMBL/GenBank/DDBJ databases">
        <title>Emergence of the Ug99 lineage of the wheat stem rust pathogen through somatic hybridization.</title>
        <authorList>
            <person name="Li F."/>
            <person name="Upadhyaya N.M."/>
            <person name="Sperschneider J."/>
            <person name="Matny O."/>
            <person name="Nguyen-Phuc H."/>
            <person name="Mago R."/>
            <person name="Raley C."/>
            <person name="Miller M.E."/>
            <person name="Silverstein K.A.T."/>
            <person name="Henningsen E."/>
            <person name="Hirsch C.D."/>
            <person name="Visser B."/>
            <person name="Pretorius Z.A."/>
            <person name="Steffenson B.J."/>
            <person name="Schwessinger B."/>
            <person name="Dodds P.N."/>
            <person name="Figueroa M."/>
        </authorList>
    </citation>
    <scope>NUCLEOTIDE SEQUENCE [LARGE SCALE GENOMIC DNA]</scope>
    <source>
        <strain evidence="1 2">Ug99</strain>
    </source>
</reference>
<dbReference type="EMBL" id="VDEP01000438">
    <property type="protein sequence ID" value="KAA1083220.1"/>
    <property type="molecule type" value="Genomic_DNA"/>
</dbReference>
<accession>A0A5B0N536</accession>
<protein>
    <submittedName>
        <fullName evidence="1">Uncharacterized protein</fullName>
    </submittedName>
</protein>
<gene>
    <name evidence="1" type="ORF">PGTUg99_009557</name>
</gene>
<proteinExistence type="predicted"/>
<evidence type="ECO:0000313" key="1">
    <source>
        <dbReference type="EMBL" id="KAA1083220.1"/>
    </source>
</evidence>
<comment type="caution">
    <text evidence="1">The sequence shown here is derived from an EMBL/GenBank/DDBJ whole genome shotgun (WGS) entry which is preliminary data.</text>
</comment>
<sequence>MPRTCQRSLPASNSTFVGSAKVFVSTPSPIVWFGFVILHPPAVDRLLSIDAKNFPMFVPACNGTSLGSAKLLASIDQAKIPTDFLFRSQSCLHRIRQAPYRPRFLNALVISYRARALIPFVKRSPSLFNINGMDAILIAYATSTPASKRLLQIDPNCPLSLLPSISNIKGALSCHSSSLSVNLLASVEGLRWYPLISSTAYDVSSQSSPSARLSSFHMFQLVFTALSTV</sequence>
<dbReference type="AlphaFoldDB" id="A0A5B0N536"/>
<dbReference type="Proteomes" id="UP000325313">
    <property type="component" value="Unassembled WGS sequence"/>
</dbReference>
<evidence type="ECO:0000313" key="2">
    <source>
        <dbReference type="Proteomes" id="UP000325313"/>
    </source>
</evidence>
<organism evidence="1 2">
    <name type="scientific">Puccinia graminis f. sp. tritici</name>
    <dbReference type="NCBI Taxonomy" id="56615"/>
    <lineage>
        <taxon>Eukaryota</taxon>
        <taxon>Fungi</taxon>
        <taxon>Dikarya</taxon>
        <taxon>Basidiomycota</taxon>
        <taxon>Pucciniomycotina</taxon>
        <taxon>Pucciniomycetes</taxon>
        <taxon>Pucciniales</taxon>
        <taxon>Pucciniaceae</taxon>
        <taxon>Puccinia</taxon>
    </lineage>
</organism>
<name>A0A5B0N536_PUCGR</name>